<dbReference type="OrthoDB" id="3173376at2"/>
<dbReference type="InterPro" id="IPR001647">
    <property type="entry name" value="HTH_TetR"/>
</dbReference>
<dbReference type="InterPro" id="IPR050109">
    <property type="entry name" value="HTH-type_TetR-like_transc_reg"/>
</dbReference>
<evidence type="ECO:0000259" key="5">
    <source>
        <dbReference type="PROSITE" id="PS50977"/>
    </source>
</evidence>
<keyword evidence="7" id="KW-1185">Reference proteome</keyword>
<dbReference type="PANTHER" id="PTHR30055:SF220">
    <property type="entry name" value="TETR-FAMILY REGULATORY PROTEIN"/>
    <property type="match status" value="1"/>
</dbReference>
<keyword evidence="3" id="KW-0804">Transcription</keyword>
<evidence type="ECO:0000256" key="3">
    <source>
        <dbReference type="ARBA" id="ARBA00023163"/>
    </source>
</evidence>
<dbReference type="SUPFAM" id="SSF48498">
    <property type="entry name" value="Tetracyclin repressor-like, C-terminal domain"/>
    <property type="match status" value="1"/>
</dbReference>
<dbReference type="GO" id="GO:0000976">
    <property type="term" value="F:transcription cis-regulatory region binding"/>
    <property type="evidence" value="ECO:0007669"/>
    <property type="project" value="TreeGrafter"/>
</dbReference>
<name>A0A7K0E1A5_9NOCA</name>
<proteinExistence type="predicted"/>
<protein>
    <recommendedName>
        <fullName evidence="5">HTH tetR-type domain-containing protein</fullName>
    </recommendedName>
</protein>
<organism evidence="6 7">
    <name type="scientific">Nocardia aurantia</name>
    <dbReference type="NCBI Taxonomy" id="2585199"/>
    <lineage>
        <taxon>Bacteria</taxon>
        <taxon>Bacillati</taxon>
        <taxon>Actinomycetota</taxon>
        <taxon>Actinomycetes</taxon>
        <taxon>Mycobacteriales</taxon>
        <taxon>Nocardiaceae</taxon>
        <taxon>Nocardia</taxon>
    </lineage>
</organism>
<sequence>MTKSAYHHGDLRAALLAAAAEQIAAEGVDGLSLRALAQRAGVSHAAPAHHFGNRQGLLTELAIAGFDLLADELHAAAGDFREVAVAYIRFARTHPGHFDIMYRHDLLRAGDERLAAARLRSGVELRSGAAELGTSGQSDRAVQLAAWSLAHGFATLWREGALVGSQLGGEDPEELARRMIATVRLAPDSP</sequence>
<reference evidence="6 7" key="1">
    <citation type="submission" date="2019-10" db="EMBL/GenBank/DDBJ databases">
        <title>Nocardia macrotermitis sp. nov. and Nocardia aurantia sp. nov., isolated from the gut of fungus growing-termite Macrotermes natalensis.</title>
        <authorList>
            <person name="Benndorf R."/>
            <person name="Schwitalla J."/>
            <person name="Martin K."/>
            <person name="De Beer W."/>
            <person name="Kaster A.-K."/>
            <person name="Vollmers J."/>
            <person name="Poulsen M."/>
            <person name="Beemelmanns C."/>
        </authorList>
    </citation>
    <scope>NUCLEOTIDE SEQUENCE [LARGE SCALE GENOMIC DNA]</scope>
    <source>
        <strain evidence="6 7">RB56</strain>
    </source>
</reference>
<dbReference type="Gene3D" id="1.10.357.10">
    <property type="entry name" value="Tetracycline Repressor, domain 2"/>
    <property type="match status" value="1"/>
</dbReference>
<dbReference type="SUPFAM" id="SSF46689">
    <property type="entry name" value="Homeodomain-like"/>
    <property type="match status" value="1"/>
</dbReference>
<dbReference type="RefSeq" id="WP_153348987.1">
    <property type="nucleotide sequence ID" value="NZ_WEGI01000023.1"/>
</dbReference>
<evidence type="ECO:0000256" key="4">
    <source>
        <dbReference type="PROSITE-ProRule" id="PRU00335"/>
    </source>
</evidence>
<comment type="caution">
    <text evidence="6">The sequence shown here is derived from an EMBL/GenBank/DDBJ whole genome shotgun (WGS) entry which is preliminary data.</text>
</comment>
<dbReference type="AlphaFoldDB" id="A0A7K0E1A5"/>
<dbReference type="Pfam" id="PF13305">
    <property type="entry name" value="TetR_C_33"/>
    <property type="match status" value="1"/>
</dbReference>
<dbReference type="Pfam" id="PF00440">
    <property type="entry name" value="TetR_N"/>
    <property type="match status" value="1"/>
</dbReference>
<keyword evidence="2 4" id="KW-0238">DNA-binding</keyword>
<feature type="DNA-binding region" description="H-T-H motif" evidence="4">
    <location>
        <begin position="32"/>
        <end position="51"/>
    </location>
</feature>
<gene>
    <name evidence="6" type="ORF">NRB56_73860</name>
</gene>
<evidence type="ECO:0000256" key="1">
    <source>
        <dbReference type="ARBA" id="ARBA00023015"/>
    </source>
</evidence>
<dbReference type="GO" id="GO:0003700">
    <property type="term" value="F:DNA-binding transcription factor activity"/>
    <property type="evidence" value="ECO:0007669"/>
    <property type="project" value="TreeGrafter"/>
</dbReference>
<keyword evidence="1" id="KW-0805">Transcription regulation</keyword>
<feature type="domain" description="HTH tetR-type" evidence="5">
    <location>
        <begin position="9"/>
        <end position="69"/>
    </location>
</feature>
<dbReference type="PROSITE" id="PS50977">
    <property type="entry name" value="HTH_TETR_2"/>
    <property type="match status" value="1"/>
</dbReference>
<dbReference type="InterPro" id="IPR025996">
    <property type="entry name" value="MT1864/Rv1816-like_C"/>
</dbReference>
<evidence type="ECO:0000313" key="6">
    <source>
        <dbReference type="EMBL" id="MQY31775.1"/>
    </source>
</evidence>
<dbReference type="PRINTS" id="PR00455">
    <property type="entry name" value="HTHTETR"/>
</dbReference>
<dbReference type="Proteomes" id="UP000431401">
    <property type="component" value="Unassembled WGS sequence"/>
</dbReference>
<evidence type="ECO:0000313" key="7">
    <source>
        <dbReference type="Proteomes" id="UP000431401"/>
    </source>
</evidence>
<evidence type="ECO:0000256" key="2">
    <source>
        <dbReference type="ARBA" id="ARBA00023125"/>
    </source>
</evidence>
<dbReference type="EMBL" id="WEGI01000023">
    <property type="protein sequence ID" value="MQY31775.1"/>
    <property type="molecule type" value="Genomic_DNA"/>
</dbReference>
<dbReference type="PANTHER" id="PTHR30055">
    <property type="entry name" value="HTH-TYPE TRANSCRIPTIONAL REGULATOR RUTR"/>
    <property type="match status" value="1"/>
</dbReference>
<accession>A0A7K0E1A5</accession>
<dbReference type="InterPro" id="IPR036271">
    <property type="entry name" value="Tet_transcr_reg_TetR-rel_C_sf"/>
</dbReference>
<dbReference type="InterPro" id="IPR009057">
    <property type="entry name" value="Homeodomain-like_sf"/>
</dbReference>